<dbReference type="SUPFAM" id="SSF49785">
    <property type="entry name" value="Galactose-binding domain-like"/>
    <property type="match status" value="1"/>
</dbReference>
<dbReference type="OrthoDB" id="2588159at2759"/>
<organism evidence="3 4">
    <name type="scientific">Botryotinia fuckeliana (strain BcDW1)</name>
    <name type="common">Noble rot fungus</name>
    <name type="synonym">Botrytis cinerea</name>
    <dbReference type="NCBI Taxonomy" id="1290391"/>
    <lineage>
        <taxon>Eukaryota</taxon>
        <taxon>Fungi</taxon>
        <taxon>Dikarya</taxon>
        <taxon>Ascomycota</taxon>
        <taxon>Pezizomycotina</taxon>
        <taxon>Leotiomycetes</taxon>
        <taxon>Helotiales</taxon>
        <taxon>Sclerotiniaceae</taxon>
        <taxon>Botrytis</taxon>
    </lineage>
</organism>
<evidence type="ECO:0000313" key="4">
    <source>
        <dbReference type="Proteomes" id="UP000012045"/>
    </source>
</evidence>
<dbReference type="PANTHER" id="PTHR36848:SF2">
    <property type="entry name" value="SECRETED PROTEIN"/>
    <property type="match status" value="1"/>
</dbReference>
<dbReference type="InterPro" id="IPR046341">
    <property type="entry name" value="SET_dom_sf"/>
</dbReference>
<gene>
    <name evidence="3" type="ORF">BcDW1_5991</name>
</gene>
<accession>M7UNY7</accession>
<reference evidence="4" key="1">
    <citation type="journal article" date="2013" name="Genome Announc.">
        <title>Draft genome sequence of Botrytis cinerea BcDW1, inoculum for noble rot of grape berries.</title>
        <authorList>
            <person name="Blanco-Ulate B."/>
            <person name="Allen G."/>
            <person name="Powell A.L."/>
            <person name="Cantu D."/>
        </authorList>
    </citation>
    <scope>NUCLEOTIDE SEQUENCE [LARGE SCALE GENOMIC DNA]</scope>
    <source>
        <strain evidence="4">BcDW1</strain>
    </source>
</reference>
<dbReference type="Pfam" id="PF17132">
    <property type="entry name" value="Glyco_hydro_106"/>
    <property type="match status" value="1"/>
</dbReference>
<feature type="signal peptide" evidence="2">
    <location>
        <begin position="1"/>
        <end position="20"/>
    </location>
</feature>
<feature type="region of interest" description="Disordered" evidence="1">
    <location>
        <begin position="1083"/>
        <end position="1104"/>
    </location>
</feature>
<dbReference type="STRING" id="1290391.M7UNY7"/>
<dbReference type="EMBL" id="KB707904">
    <property type="protein sequence ID" value="EMR85427.1"/>
    <property type="molecule type" value="Genomic_DNA"/>
</dbReference>
<protein>
    <submittedName>
        <fullName evidence="3">Putative secreted protein</fullName>
    </submittedName>
</protein>
<evidence type="ECO:0000256" key="1">
    <source>
        <dbReference type="SAM" id="MobiDB-lite"/>
    </source>
</evidence>
<dbReference type="PANTHER" id="PTHR36848">
    <property type="entry name" value="DNA-BINDING PROTEIN (PUTATIVE SECRETED PROTEIN)-RELATED"/>
    <property type="match status" value="1"/>
</dbReference>
<dbReference type="HOGENOM" id="CLU_003772_0_0_1"/>
<dbReference type="InterPro" id="IPR053161">
    <property type="entry name" value="Ulvan_degrading_GH"/>
</dbReference>
<feature type="chain" id="PRO_5004086664" evidence="2">
    <location>
        <begin position="21"/>
        <end position="1470"/>
    </location>
</feature>
<sequence length="1470" mass="162750">MFSSFKFLLICLVTLRTTAAHPATDEHNYYKNNRGTFQNPAKDVRPKFRYWLPDASVDPAGIAADIKDIGSIGAGGIEMCNYFMYGGQIGEPASDWSTYGFGTPAYNKILNTAAQATKDNDLVIDLALGPESGQGVPAEWDNPGLAYDLISHNIKVSAGDTYKGKVPGYGNGTLLSVTTAAILHSENYSTPNLVVGLIPNGFINWTVWNISADSLNDVTSRVRPDGTISLEFPQHQTAKGYFLWASYFKLSSDRAAIPGSSPQNFLQNGSFAVDHFSTRGAKVTTDFLEKYVLINGVKELFQQVGKYSTFNKSILNQLYPDLNMLVWEDSVEIKSSLYWTPDLASTFKEMHGYDIGKYAMLLATDNGLGFSTEYPDRVYTDALDRGQGYLFDYRATMTTLLSLYYEHLVNWSRRYLGLEFSAQTGYNLPVDMLEVIPVVSTPEDESLGFASSIDNYRQFVGPANLAGKNVISNEMGAISRSAYQQQLPDLLTLVKQAYSAGNNQMVIHGATYSYQYPNTTWPGFTPFGYLFSDQHSRHQPGWTNGYSDVLNYISRNNYILQSGVPKRDVVFWSKKSREGEFITPVYNYNDLVNTGYGYEYLSPGNFKLPQAIVRDGVLAPDGPAYKLLIVRSTEFLTTDGVDNLAKYAAQGLPIIISGGIPNQIASSKGLSDAQQKLKSLASLSNVHLVAGGPLASVISSLGIQPLTKVTVDQPWYTYWREVNKGQEVYVYIYNDGNSTSTGKVEFATTNVPYFFDAWKGDQRPVTEYNLGNHSTTIALTLAAHQSIIVGFLRAEDRLKRPLYVKSGPSPSLEYVYDESDNLIAKVPFSSSDLVIENSNGKKFNVSSKGVAKPFALCDWTLVAEKWGPPSNFDDASATSSKFNTTYKLPSLLSWPLIPGLQNTSGVGYYSNEFTWSDTRVGAFIDFGRVVHTLRVSVNGIQLPPLDVTHAQADISSYLVKGKNTINATISTTLINGLRPYLERLKTSGTGPEISSLTFARTEVEAGLVGEVLITPYELHQAEIHGSFNQQSTTPVATDPSLLPNNSIVEGLGSTHNGPELSNIHQTHPLEKKRKTIGGLTIKRGSYDEMPDDSSSSSQVGSSAARQLQTEFRVFPQRKKRNGHGIHQLQPSSIEKFVAGDSNCVPMIASGGSNFELFRAINSLCLKITTIARRYRSLETIIQAHWVDCFDHRVKEIGIQNPFLSNTETKMLALREACTVLKWSEKELRNRLAIWRGYKEIKDAGGWACLAFAGSGIYRFCKYRVGFEKNLVTRLERLQSSLEVAADTIHPEWRKLLKFIGIESQLAYTGHPHDWVVCDAAKPVTLKSTYTEWDPDFEFSHVEESITDEAAWGVEDPRTVEVASTACCHDCGYLQSNDTSINKCRCFPEVYGCCKTVPPVQVFRTPLGMNNGIIARCGFARGSAIGEFVGLITKGMEGKDVMQSKSTKNQYQIYQGRMGPFIFASIRLVYV</sequence>
<proteinExistence type="predicted"/>
<evidence type="ECO:0000313" key="3">
    <source>
        <dbReference type="EMBL" id="EMR85427.1"/>
    </source>
</evidence>
<keyword evidence="2" id="KW-0732">Signal</keyword>
<name>M7UNY7_BOTF1</name>
<feature type="compositionally biased region" description="Low complexity" evidence="1">
    <location>
        <begin position="1092"/>
        <end position="1102"/>
    </location>
</feature>
<dbReference type="SUPFAM" id="SSF82199">
    <property type="entry name" value="SET domain"/>
    <property type="match status" value="1"/>
</dbReference>
<dbReference type="Proteomes" id="UP000012045">
    <property type="component" value="Unassembled WGS sequence"/>
</dbReference>
<evidence type="ECO:0000256" key="2">
    <source>
        <dbReference type="SAM" id="SignalP"/>
    </source>
</evidence>
<dbReference type="InterPro" id="IPR008979">
    <property type="entry name" value="Galactose-bd-like_sf"/>
</dbReference>
<dbReference type="Gene3D" id="2.60.120.260">
    <property type="entry name" value="Galactose-binding domain-like"/>
    <property type="match status" value="1"/>
</dbReference>